<gene>
    <name evidence="1" type="ORF">BkAM31D_05450</name>
</gene>
<reference evidence="1 2" key="1">
    <citation type="submission" date="2017-04" db="EMBL/GenBank/DDBJ databases">
        <title>Bacillus krulwichiae AM31D Genome sequencing and assembly.</title>
        <authorList>
            <person name="Krulwich T.A."/>
            <person name="Anastor L."/>
            <person name="Ehrlich R."/>
            <person name="Ehrlich G.D."/>
            <person name="Janto B."/>
        </authorList>
    </citation>
    <scope>NUCLEOTIDE SEQUENCE [LARGE SCALE GENOMIC DNA]</scope>
    <source>
        <strain evidence="1 2">AM31D</strain>
    </source>
</reference>
<evidence type="ECO:0000313" key="1">
    <source>
        <dbReference type="EMBL" id="ARK29345.1"/>
    </source>
</evidence>
<name>A0A1X9M7C1_9BACI</name>
<evidence type="ECO:0000313" key="2">
    <source>
        <dbReference type="Proteomes" id="UP000193006"/>
    </source>
</evidence>
<dbReference type="AlphaFoldDB" id="A0A1X9M7C1"/>
<protein>
    <submittedName>
        <fullName evidence="1">Uncharacterized protein</fullName>
    </submittedName>
</protein>
<dbReference type="STRING" id="199441.BkAM31D_05450"/>
<dbReference type="EMBL" id="CP020814">
    <property type="protein sequence ID" value="ARK29345.1"/>
    <property type="molecule type" value="Genomic_DNA"/>
</dbReference>
<organism evidence="1 2">
    <name type="scientific">Halalkalibacter krulwichiae</name>
    <dbReference type="NCBI Taxonomy" id="199441"/>
    <lineage>
        <taxon>Bacteria</taxon>
        <taxon>Bacillati</taxon>
        <taxon>Bacillota</taxon>
        <taxon>Bacilli</taxon>
        <taxon>Bacillales</taxon>
        <taxon>Bacillaceae</taxon>
        <taxon>Halalkalibacter</taxon>
    </lineage>
</organism>
<keyword evidence="2" id="KW-1185">Reference proteome</keyword>
<proteinExistence type="predicted"/>
<dbReference type="Proteomes" id="UP000193006">
    <property type="component" value="Chromosome"/>
</dbReference>
<dbReference type="KEGG" id="bkw:BkAM31D_05450"/>
<sequence length="48" mass="6003">MDKHRKEIIIREIQYWKKSKLLPDHYCDFLLTLYSEGEQYKMSQINLR</sequence>
<dbReference type="RefSeq" id="WP_157076832.1">
    <property type="nucleotide sequence ID" value="NZ_CP020814.1"/>
</dbReference>
<accession>A0A1X9M7C1</accession>